<reference evidence="4 5" key="1">
    <citation type="submission" date="2023-06" db="EMBL/GenBank/DDBJ databases">
        <title>Whole genome sequence of Oscillatoria calcuttensis NRMC-F 0142.</title>
        <authorList>
            <person name="Shakena Fathima T."/>
            <person name="Muralitharan G."/>
            <person name="Thajuddin N."/>
        </authorList>
    </citation>
    <scope>NUCLEOTIDE SEQUENCE [LARGE SCALE GENOMIC DNA]</scope>
    <source>
        <strain evidence="4 5">NRMC-F 0142</strain>
    </source>
</reference>
<evidence type="ECO:0000313" key="4">
    <source>
        <dbReference type="EMBL" id="MDL5057506.1"/>
    </source>
</evidence>
<feature type="domain" description="Aldehyde dehydrogenase" evidence="3">
    <location>
        <begin position="32"/>
        <end position="489"/>
    </location>
</feature>
<evidence type="ECO:0000256" key="2">
    <source>
        <dbReference type="ARBA" id="ARBA00023027"/>
    </source>
</evidence>
<accession>A0ABT7LZR3</accession>
<keyword evidence="2" id="KW-0520">NAD</keyword>
<dbReference type="InterPro" id="IPR044638">
    <property type="entry name" value="ALDH7A1-like"/>
</dbReference>
<dbReference type="SUPFAM" id="SSF53720">
    <property type="entry name" value="ALDH-like"/>
    <property type="match status" value="1"/>
</dbReference>
<dbReference type="Pfam" id="PF00171">
    <property type="entry name" value="Aldedh"/>
    <property type="match status" value="1"/>
</dbReference>
<keyword evidence="1" id="KW-0560">Oxidoreductase</keyword>
<dbReference type="Gene3D" id="3.40.309.10">
    <property type="entry name" value="Aldehyde Dehydrogenase, Chain A, domain 2"/>
    <property type="match status" value="1"/>
</dbReference>
<dbReference type="EMBL" id="JASVEJ010000032">
    <property type="protein sequence ID" value="MDL5057506.1"/>
    <property type="molecule type" value="Genomic_DNA"/>
</dbReference>
<dbReference type="InterPro" id="IPR016163">
    <property type="entry name" value="Ald_DH_C"/>
</dbReference>
<dbReference type="InterPro" id="IPR016162">
    <property type="entry name" value="Ald_DH_N"/>
</dbReference>
<evidence type="ECO:0000313" key="5">
    <source>
        <dbReference type="Proteomes" id="UP001230986"/>
    </source>
</evidence>
<name>A0ABT7LZR3_9CYAN</name>
<dbReference type="InterPro" id="IPR016161">
    <property type="entry name" value="Ald_DH/histidinol_DH"/>
</dbReference>
<protein>
    <submittedName>
        <fullName evidence="4">Aldehyde dehydrogenase family protein</fullName>
    </submittedName>
</protein>
<proteinExistence type="predicted"/>
<dbReference type="InterPro" id="IPR015590">
    <property type="entry name" value="Aldehyde_DH_dom"/>
</dbReference>
<dbReference type="Gene3D" id="3.40.605.10">
    <property type="entry name" value="Aldehyde Dehydrogenase, Chain A, domain 1"/>
    <property type="match status" value="1"/>
</dbReference>
<comment type="caution">
    <text evidence="4">The sequence shown here is derived from an EMBL/GenBank/DDBJ whole genome shotgun (WGS) entry which is preliminary data.</text>
</comment>
<dbReference type="CDD" id="cd07130">
    <property type="entry name" value="ALDH_F7_AASADH"/>
    <property type="match status" value="1"/>
</dbReference>
<organism evidence="4 5">
    <name type="scientific">Geitlerinema calcuttense NRMC-F 0142</name>
    <dbReference type="NCBI Taxonomy" id="2922238"/>
    <lineage>
        <taxon>Bacteria</taxon>
        <taxon>Bacillati</taxon>
        <taxon>Cyanobacteriota</taxon>
        <taxon>Cyanophyceae</taxon>
        <taxon>Geitlerinematales</taxon>
        <taxon>Geitlerinemataceae</taxon>
        <taxon>Geitlerinema</taxon>
    </lineage>
</organism>
<evidence type="ECO:0000256" key="1">
    <source>
        <dbReference type="ARBA" id="ARBA00023002"/>
    </source>
</evidence>
<evidence type="ECO:0000259" key="3">
    <source>
        <dbReference type="Pfam" id="PF00171"/>
    </source>
</evidence>
<dbReference type="Proteomes" id="UP001230986">
    <property type="component" value="Unassembled WGS sequence"/>
</dbReference>
<dbReference type="PANTHER" id="PTHR43521:SF1">
    <property type="entry name" value="ALPHA-AMINOADIPIC SEMIALDEHYDE DEHYDROGENASE"/>
    <property type="match status" value="1"/>
</dbReference>
<dbReference type="PANTHER" id="PTHR43521">
    <property type="entry name" value="ALPHA-AMINOADIPIC SEMIALDEHYDE DEHYDROGENASE"/>
    <property type="match status" value="1"/>
</dbReference>
<sequence>MMLDLQALGFNSLQQPQPGVWIGKSAEMGLGEKIEVVSPIDGSAIASIQLATPAQVNQAVEAASQAFRHWRTVPAPQRGELVRRIAEQVRQHKIILAELITLEAGKIPQEALGEVQEWIDICDFAVGLSRQLYGLTIASERPDHRLMEQWLPLGPVGVITAFNFPVAVWAWNAMIGLVCGDPIVWKPSEKTPLCALACQHLVQRAIATLPDVPPEVCSVVIGKADVGQTLASHPSLPLISATGSIPMGRAVATTVAQRLGRSLLELGGNNGMIVAPSANLELAIRAIAFAAVGTCGQRCTTLRRLIVHNRIADNLVERLQKVYRSLPIGDPNQEGVLVGPLIDSASGEKMQAALETARQQGGKIFGGDRITEGVPKGGVYVQPAIVEISPDAAIVQEETFAPILYVMRYETLEEAIAIHNNVPQGLSSAIFTENFREAEYFLSPAGSDCGIVNVNIGTSGAEIGGAFGGEKETGGGRESGSDSWKAYMRRVTNTVNYGTALPLAQGIRFLDN</sequence>
<keyword evidence="5" id="KW-1185">Reference proteome</keyword>
<gene>
    <name evidence="4" type="ORF">QQ055_08545</name>
</gene>